<dbReference type="VEuPathDB" id="VectorBase:GPPI027507"/>
<evidence type="ECO:0000313" key="2">
    <source>
        <dbReference type="Proteomes" id="UP000092460"/>
    </source>
</evidence>
<keyword evidence="2" id="KW-1185">Reference proteome</keyword>
<reference evidence="1" key="2">
    <citation type="submission" date="2020-05" db="UniProtKB">
        <authorList>
            <consortium name="EnsemblMetazoa"/>
        </authorList>
    </citation>
    <scope>IDENTIFICATION</scope>
    <source>
        <strain evidence="1">IAEA</strain>
    </source>
</reference>
<proteinExistence type="predicted"/>
<name>A0A1B0BEL7_9MUSC</name>
<protein>
    <submittedName>
        <fullName evidence="1">Uncharacterized protein</fullName>
    </submittedName>
</protein>
<dbReference type="AlphaFoldDB" id="A0A1B0BEL7"/>
<organism evidence="1 2">
    <name type="scientific">Glossina palpalis gambiensis</name>
    <dbReference type="NCBI Taxonomy" id="67801"/>
    <lineage>
        <taxon>Eukaryota</taxon>
        <taxon>Metazoa</taxon>
        <taxon>Ecdysozoa</taxon>
        <taxon>Arthropoda</taxon>
        <taxon>Hexapoda</taxon>
        <taxon>Insecta</taxon>
        <taxon>Pterygota</taxon>
        <taxon>Neoptera</taxon>
        <taxon>Endopterygota</taxon>
        <taxon>Diptera</taxon>
        <taxon>Brachycera</taxon>
        <taxon>Muscomorpha</taxon>
        <taxon>Hippoboscoidea</taxon>
        <taxon>Glossinidae</taxon>
        <taxon>Glossina</taxon>
    </lineage>
</organism>
<dbReference type="Proteomes" id="UP000092460">
    <property type="component" value="Unassembled WGS sequence"/>
</dbReference>
<reference evidence="2" key="1">
    <citation type="submission" date="2015-01" db="EMBL/GenBank/DDBJ databases">
        <authorList>
            <person name="Aksoy S."/>
            <person name="Warren W."/>
            <person name="Wilson R.K."/>
        </authorList>
    </citation>
    <scope>NUCLEOTIDE SEQUENCE [LARGE SCALE GENOMIC DNA]</scope>
    <source>
        <strain evidence="2">IAEA</strain>
    </source>
</reference>
<dbReference type="EMBL" id="JXJN01012934">
    <property type="status" value="NOT_ANNOTATED_CDS"/>
    <property type="molecule type" value="Genomic_DNA"/>
</dbReference>
<dbReference type="EnsemblMetazoa" id="GPPI027507-RA">
    <property type="protein sequence ID" value="GPPI027507-PA"/>
    <property type="gene ID" value="GPPI027507"/>
</dbReference>
<accession>A0A1B0BEL7</accession>
<sequence>IHSFSCVEVSYFFLLNASALLKITGQDVKDSSNFKTNTTRGVEIASLKILNFIDLGVMRNPKHISFPSNMVARPQVNLLRIYGLAGSFQTLAHIPWLPFESKILIIVPSLTVKNYFEPINRAQSEADFMFLSIFFTSYCEVKVPFTPGAYCTLLKVIWSALNRRHQKYALGTKVIFR</sequence>
<evidence type="ECO:0000313" key="1">
    <source>
        <dbReference type="EnsemblMetazoa" id="GPPI027507-PA"/>
    </source>
</evidence>